<dbReference type="PANTHER" id="PTHR13696">
    <property type="entry name" value="P-LOOP CONTAINING NUCLEOSIDE TRIPHOSPHATE HYDROLASE"/>
    <property type="match status" value="1"/>
</dbReference>
<dbReference type="RefSeq" id="WP_188868624.1">
    <property type="nucleotide sequence ID" value="NZ_BMNW01000024.1"/>
</dbReference>
<organism evidence="2 3">
    <name type="scientific">Pseudomonas asuensis</name>
    <dbReference type="NCBI Taxonomy" id="1825787"/>
    <lineage>
        <taxon>Bacteria</taxon>
        <taxon>Pseudomonadati</taxon>
        <taxon>Pseudomonadota</taxon>
        <taxon>Gammaproteobacteria</taxon>
        <taxon>Pseudomonadales</taxon>
        <taxon>Pseudomonadaceae</taxon>
        <taxon>Pseudomonas</taxon>
    </lineage>
</organism>
<evidence type="ECO:0000313" key="3">
    <source>
        <dbReference type="Proteomes" id="UP000616499"/>
    </source>
</evidence>
<comment type="caution">
    <text evidence="2">The sequence shown here is derived from an EMBL/GenBank/DDBJ whole genome shotgun (WGS) entry which is preliminary data.</text>
</comment>
<keyword evidence="3" id="KW-1185">Reference proteome</keyword>
<evidence type="ECO:0000313" key="2">
    <source>
        <dbReference type="EMBL" id="GGM31388.1"/>
    </source>
</evidence>
<dbReference type="Pfam" id="PF13614">
    <property type="entry name" value="AAA_31"/>
    <property type="match status" value="1"/>
</dbReference>
<dbReference type="PANTHER" id="PTHR13696:SF52">
    <property type="entry name" value="PARA FAMILY PROTEIN CT_582"/>
    <property type="match status" value="1"/>
</dbReference>
<dbReference type="InterPro" id="IPR025669">
    <property type="entry name" value="AAA_dom"/>
</dbReference>
<name>A0ABQ2H3D5_9PSED</name>
<gene>
    <name evidence="2" type="ORF">GCM10009425_47570</name>
</gene>
<accession>A0ABQ2H3D5</accession>
<dbReference type="SUPFAM" id="SSF52540">
    <property type="entry name" value="P-loop containing nucleoside triphosphate hydrolases"/>
    <property type="match status" value="1"/>
</dbReference>
<feature type="domain" description="AAA" evidence="1">
    <location>
        <begin position="112"/>
        <end position="295"/>
    </location>
</feature>
<dbReference type="Proteomes" id="UP000616499">
    <property type="component" value="Unassembled WGS sequence"/>
</dbReference>
<protein>
    <submittedName>
        <fullName evidence="2">Chromosome partitioning protein ParA</fullName>
    </submittedName>
</protein>
<dbReference type="CDD" id="cd02042">
    <property type="entry name" value="ParAB_family"/>
    <property type="match status" value="1"/>
</dbReference>
<evidence type="ECO:0000259" key="1">
    <source>
        <dbReference type="Pfam" id="PF13614"/>
    </source>
</evidence>
<sequence>MRDVTKEPLSSIVLGVENAAQLFAKFSAEGNEELESLRTSIISPEEQKQARIWSITEAAKLIGRHPNSLRMNQDVRQKDARGAWVYSLDDINYFREKYGTRYKRPTGSQAAILAVSNFKGGVAKTTTTVHLAQKAAIDGLRVLVVDLDPQASTTFNLGPLIPDMELGPDDIINNAMTKDPQLIKSVICDSYFPGIRLVPSNLHLQSLEFLYTDRENEDRLGVPAERLSRALEVVREDYDIILLDCGPNMGAASLNAMAACNAVLIPIPPSTYDHASFVMLSTTLTSLFASLEKSLDYLRIVITKHPGNKGSALVENRIRKLYGEYVLNNVVSMTAEIEKASAEMSSVYDQVKGKNNRRQYQRAIDIIDAVNNEIIDDLKLLWNRQAEAVKGVE</sequence>
<dbReference type="InterPro" id="IPR027417">
    <property type="entry name" value="P-loop_NTPase"/>
</dbReference>
<dbReference type="EMBL" id="BMNW01000024">
    <property type="protein sequence ID" value="GGM31388.1"/>
    <property type="molecule type" value="Genomic_DNA"/>
</dbReference>
<reference evidence="3" key="1">
    <citation type="journal article" date="2019" name="Int. J. Syst. Evol. Microbiol.">
        <title>The Global Catalogue of Microorganisms (GCM) 10K type strain sequencing project: providing services to taxonomists for standard genome sequencing and annotation.</title>
        <authorList>
            <consortium name="The Broad Institute Genomics Platform"/>
            <consortium name="The Broad Institute Genome Sequencing Center for Infectious Disease"/>
            <person name="Wu L."/>
            <person name="Ma J."/>
        </authorList>
    </citation>
    <scope>NUCLEOTIDE SEQUENCE [LARGE SCALE GENOMIC DNA]</scope>
    <source>
        <strain evidence="3">JCM 13501</strain>
    </source>
</reference>
<proteinExistence type="predicted"/>
<dbReference type="Gene3D" id="3.40.50.300">
    <property type="entry name" value="P-loop containing nucleotide triphosphate hydrolases"/>
    <property type="match status" value="1"/>
</dbReference>
<dbReference type="InterPro" id="IPR050678">
    <property type="entry name" value="DNA_Partitioning_ATPase"/>
</dbReference>